<dbReference type="Proteomes" id="UP001206639">
    <property type="component" value="Unassembled WGS sequence"/>
</dbReference>
<evidence type="ECO:0000313" key="3">
    <source>
        <dbReference type="EMBL" id="MCT7661079.1"/>
    </source>
</evidence>
<keyword evidence="3" id="KW-0413">Isomerase</keyword>
<accession>A0ABT2MFL5</accession>
<sequence>MSSPPRPVTTLDKPAVLAGLFEVWRNLDTLVSGFGDEQWQAQTSLPGWSVHDVVAHIWGTESMLQGVDTPEADLDVSTLEHVRNDIGVLNERWVRRMRSVPPAELLERFRATTADRRKALSDMSNSAWNEVTATPAGPDSYGRFMRVRVFDCWMHEHDIRDAVGRPAGTSELVGPASELALDEMAASMGFVVGKLGGAPDGARVSIELAGPLGRTINVAVEGRGRVVDDFGDADPTTTIRLDALLFSRLAGGRVPLAQHADAVSYGGDEAVGRRIVEHLNYVI</sequence>
<keyword evidence="4" id="KW-1185">Reference proteome</keyword>
<reference evidence="4" key="1">
    <citation type="submission" date="2023-07" db="EMBL/GenBank/DDBJ databases">
        <authorList>
            <person name="Deng Y."/>
            <person name="Zhang Y.-Q."/>
        </authorList>
    </citation>
    <scope>NUCLEOTIDE SEQUENCE [LARGE SCALE GENOMIC DNA]</scope>
    <source>
        <strain evidence="4">CPCC 205710</strain>
    </source>
</reference>
<name>A0ABT2MFL5_9MYCO</name>
<dbReference type="SUPFAM" id="SSF109854">
    <property type="entry name" value="DinB/YfiT-like putative metalloenzymes"/>
    <property type="match status" value="1"/>
</dbReference>
<dbReference type="InterPro" id="IPR017517">
    <property type="entry name" value="Maleyloyr_isom"/>
</dbReference>
<evidence type="ECO:0000259" key="1">
    <source>
        <dbReference type="Pfam" id="PF07398"/>
    </source>
</evidence>
<dbReference type="Pfam" id="PF07398">
    <property type="entry name" value="MDMPI_C"/>
    <property type="match status" value="1"/>
</dbReference>
<dbReference type="RefSeq" id="WP_260995125.1">
    <property type="nucleotide sequence ID" value="NZ_JAODWD010000005.1"/>
</dbReference>
<dbReference type="InterPro" id="IPR024344">
    <property type="entry name" value="MDMPI_metal-binding"/>
</dbReference>
<evidence type="ECO:0000313" key="4">
    <source>
        <dbReference type="Proteomes" id="UP001206639"/>
    </source>
</evidence>
<proteinExistence type="predicted"/>
<gene>
    <name evidence="3" type="ORF">N4S67_21985</name>
</gene>
<feature type="domain" description="Mycothiol-dependent maleylpyruvate isomerase metal-binding" evidence="2">
    <location>
        <begin position="22"/>
        <end position="160"/>
    </location>
</feature>
<feature type="domain" description="MDMPI C-terminal" evidence="1">
    <location>
        <begin position="178"/>
        <end position="271"/>
    </location>
</feature>
<dbReference type="Pfam" id="PF11716">
    <property type="entry name" value="MDMPI_N"/>
    <property type="match status" value="1"/>
</dbReference>
<comment type="caution">
    <text evidence="3">The sequence shown here is derived from an EMBL/GenBank/DDBJ whole genome shotgun (WGS) entry which is preliminary data.</text>
</comment>
<organism evidence="3 4">
    <name type="scientific">Mycobacterium deserti</name>
    <dbReference type="NCBI Taxonomy" id="2978347"/>
    <lineage>
        <taxon>Bacteria</taxon>
        <taxon>Bacillati</taxon>
        <taxon>Actinomycetota</taxon>
        <taxon>Actinomycetes</taxon>
        <taxon>Mycobacteriales</taxon>
        <taxon>Mycobacteriaceae</taxon>
        <taxon>Mycobacterium</taxon>
    </lineage>
</organism>
<dbReference type="NCBIfam" id="TIGR03083">
    <property type="entry name" value="maleylpyruvate isomerase family mycothiol-dependent enzyme"/>
    <property type="match status" value="1"/>
</dbReference>
<evidence type="ECO:0000259" key="2">
    <source>
        <dbReference type="Pfam" id="PF11716"/>
    </source>
</evidence>
<dbReference type="InterPro" id="IPR034660">
    <property type="entry name" value="DinB/YfiT-like"/>
</dbReference>
<dbReference type="GO" id="GO:0016853">
    <property type="term" value="F:isomerase activity"/>
    <property type="evidence" value="ECO:0007669"/>
    <property type="project" value="UniProtKB-KW"/>
</dbReference>
<dbReference type="EMBL" id="JAODWD010000005">
    <property type="protein sequence ID" value="MCT7661079.1"/>
    <property type="molecule type" value="Genomic_DNA"/>
</dbReference>
<protein>
    <submittedName>
        <fullName evidence="3">Maleylpyruvate isomerase family mycothiol-dependent enzyme</fullName>
    </submittedName>
</protein>
<dbReference type="Gene3D" id="1.20.120.450">
    <property type="entry name" value="dinb family like domain"/>
    <property type="match status" value="1"/>
</dbReference>
<dbReference type="InterPro" id="IPR010872">
    <property type="entry name" value="MDMPI_C-term_domain"/>
</dbReference>